<reference evidence="1" key="2">
    <citation type="submission" date="2021-04" db="EMBL/GenBank/DDBJ databases">
        <authorList>
            <person name="Gilroy R."/>
        </authorList>
    </citation>
    <scope>NUCLEOTIDE SEQUENCE</scope>
    <source>
        <strain evidence="1">ChiHjej12B11-9795</strain>
    </source>
</reference>
<protein>
    <submittedName>
        <fullName evidence="1">Alkaline phosphatase family protein</fullName>
    </submittedName>
</protein>
<dbReference type="PANTHER" id="PTHR10151">
    <property type="entry name" value="ECTONUCLEOTIDE PYROPHOSPHATASE/PHOSPHODIESTERASE"/>
    <property type="match status" value="1"/>
</dbReference>
<dbReference type="EMBL" id="DWZI01000043">
    <property type="protein sequence ID" value="HJA86321.1"/>
    <property type="molecule type" value="Genomic_DNA"/>
</dbReference>
<proteinExistence type="predicted"/>
<accession>A0A9D2HXT5</accession>
<dbReference type="GO" id="GO:0016787">
    <property type="term" value="F:hydrolase activity"/>
    <property type="evidence" value="ECO:0007669"/>
    <property type="project" value="UniProtKB-ARBA"/>
</dbReference>
<dbReference type="AlphaFoldDB" id="A0A9D2HXT5"/>
<comment type="caution">
    <text evidence="1">The sequence shown here is derived from an EMBL/GenBank/DDBJ whole genome shotgun (WGS) entry which is preliminary data.</text>
</comment>
<dbReference type="Proteomes" id="UP000823862">
    <property type="component" value="Unassembled WGS sequence"/>
</dbReference>
<evidence type="ECO:0000313" key="1">
    <source>
        <dbReference type="EMBL" id="HJA86321.1"/>
    </source>
</evidence>
<organism evidence="1 2">
    <name type="scientific">Candidatus Bacteroides avicola</name>
    <dbReference type="NCBI Taxonomy" id="2838468"/>
    <lineage>
        <taxon>Bacteria</taxon>
        <taxon>Pseudomonadati</taxon>
        <taxon>Bacteroidota</taxon>
        <taxon>Bacteroidia</taxon>
        <taxon>Bacteroidales</taxon>
        <taxon>Bacteroidaceae</taxon>
        <taxon>Bacteroides</taxon>
    </lineage>
</organism>
<dbReference type="Gene3D" id="3.40.720.10">
    <property type="entry name" value="Alkaline Phosphatase, subunit A"/>
    <property type="match status" value="1"/>
</dbReference>
<dbReference type="InterPro" id="IPR006311">
    <property type="entry name" value="TAT_signal"/>
</dbReference>
<dbReference type="InterPro" id="IPR019546">
    <property type="entry name" value="TAT_signal_bac_arc"/>
</dbReference>
<dbReference type="Pfam" id="PF01663">
    <property type="entry name" value="Phosphodiest"/>
    <property type="match status" value="1"/>
</dbReference>
<evidence type="ECO:0000313" key="2">
    <source>
        <dbReference type="Proteomes" id="UP000823862"/>
    </source>
</evidence>
<name>A0A9D2HXT5_9BACE</name>
<gene>
    <name evidence="1" type="ORF">H9950_09080</name>
</gene>
<sequence length="320" mass="35819">MENSRRKFLKQSLLGAAALGVASTPVAPLLATGKPEKKGKNKKEAKRVILLSLDGICVEGFKQARTPNLDSLLAQGSLSLETRVVMPSVTLPNWTSHLTGSGPELHGVVDNGWTIDQFKLPAIETDANGYYPSVFKVLKENKADMKTAFYYNWPNLIYPYNKKYLDDICFLEDDAYVPYYEKAFSFVKAHKNEPTLVFLYTVHTDHAGHKYKWMSPEYIRSIEEADTEIGRLLDRLKAEDLFDDTHFFFLTDHGGINYGHGGVSVEEMIVPWGIAGPGIARGLTLTEPNNTVNTAAVILRLFNIEKPLSWTGEVPESIFE</sequence>
<dbReference type="PANTHER" id="PTHR10151:SF120">
    <property type="entry name" value="BIS(5'-ADENOSYL)-TRIPHOSPHATASE"/>
    <property type="match status" value="1"/>
</dbReference>
<dbReference type="InterPro" id="IPR017850">
    <property type="entry name" value="Alkaline_phosphatase_core_sf"/>
</dbReference>
<dbReference type="PROSITE" id="PS51318">
    <property type="entry name" value="TAT"/>
    <property type="match status" value="1"/>
</dbReference>
<reference evidence="1" key="1">
    <citation type="journal article" date="2021" name="PeerJ">
        <title>Extensive microbial diversity within the chicken gut microbiome revealed by metagenomics and culture.</title>
        <authorList>
            <person name="Gilroy R."/>
            <person name="Ravi A."/>
            <person name="Getino M."/>
            <person name="Pursley I."/>
            <person name="Horton D.L."/>
            <person name="Alikhan N.F."/>
            <person name="Baker D."/>
            <person name="Gharbi K."/>
            <person name="Hall N."/>
            <person name="Watson M."/>
            <person name="Adriaenssens E.M."/>
            <person name="Foster-Nyarko E."/>
            <person name="Jarju S."/>
            <person name="Secka A."/>
            <person name="Antonio M."/>
            <person name="Oren A."/>
            <person name="Chaudhuri R.R."/>
            <person name="La Ragione R."/>
            <person name="Hildebrand F."/>
            <person name="Pallen M.J."/>
        </authorList>
    </citation>
    <scope>NUCLEOTIDE SEQUENCE</scope>
    <source>
        <strain evidence="1">ChiHjej12B11-9795</strain>
    </source>
</reference>
<dbReference type="SUPFAM" id="SSF53649">
    <property type="entry name" value="Alkaline phosphatase-like"/>
    <property type="match status" value="1"/>
</dbReference>
<dbReference type="NCBIfam" id="TIGR01409">
    <property type="entry name" value="TAT_signal_seq"/>
    <property type="match status" value="1"/>
</dbReference>
<dbReference type="InterPro" id="IPR002591">
    <property type="entry name" value="Phosphodiest/P_Trfase"/>
</dbReference>